<proteinExistence type="predicted"/>
<dbReference type="AlphaFoldDB" id="A0A5J5GAG7"/>
<keyword evidence="1" id="KW-0812">Transmembrane</keyword>
<keyword evidence="1" id="KW-0472">Membrane</keyword>
<evidence type="ECO:0000313" key="3">
    <source>
        <dbReference type="EMBL" id="KAA9004920.1"/>
    </source>
</evidence>
<evidence type="ECO:0000259" key="2">
    <source>
        <dbReference type="Pfam" id="PF07811"/>
    </source>
</evidence>
<feature type="transmembrane region" description="Helical" evidence="1">
    <location>
        <begin position="12"/>
        <end position="38"/>
    </location>
</feature>
<reference evidence="3 4" key="1">
    <citation type="submission" date="2019-09" db="EMBL/GenBank/DDBJ databases">
        <title>Bacillus ochoae sp. nov., Paenibacillus whitsoniae sp. nov., Paenibacillus spiritus sp. nov. Isolated from the Mars Exploration Rover during spacecraft assembly.</title>
        <authorList>
            <person name="Seuylemezian A."/>
            <person name="Vaishampayan P."/>
        </authorList>
    </citation>
    <scope>NUCLEOTIDE SEQUENCE [LARGE SCALE GENOMIC DNA]</scope>
    <source>
        <strain evidence="3 4">MER_111</strain>
    </source>
</reference>
<organism evidence="3 4">
    <name type="scientific">Paenibacillus spiritus</name>
    <dbReference type="NCBI Taxonomy" id="2496557"/>
    <lineage>
        <taxon>Bacteria</taxon>
        <taxon>Bacillati</taxon>
        <taxon>Bacillota</taxon>
        <taxon>Bacilli</taxon>
        <taxon>Bacillales</taxon>
        <taxon>Paenibacillaceae</taxon>
        <taxon>Paenibacillus</taxon>
    </lineage>
</organism>
<dbReference type="OrthoDB" id="2703555at2"/>
<dbReference type="EMBL" id="VYKK01000012">
    <property type="protein sequence ID" value="KAA9004920.1"/>
    <property type="molecule type" value="Genomic_DNA"/>
</dbReference>
<sequence length="227" mass="24636">MKSLGREEDGSFTLEASLLLPILLAMVMLLLFFALYSYQKTMLVQVSSAAAERAAYTWDNSRKAEDGSFAAGETDSLYWRIKDDRLLAELTGAVRGGASEEATVQLPGSDASTEDKASLPVAKLLHTAARIPSELSGALNYRYALRGRRVTVQLKRVLNLPVIDSMLNDKAQPAAVSRSLVAEPVEFIRTVELMRYLGSKFQRDGTGAAGGMKKTDASAVMGRLADK</sequence>
<accession>A0A5J5GAG7</accession>
<evidence type="ECO:0000256" key="1">
    <source>
        <dbReference type="SAM" id="Phobius"/>
    </source>
</evidence>
<dbReference type="Proteomes" id="UP000367750">
    <property type="component" value="Unassembled WGS sequence"/>
</dbReference>
<evidence type="ECO:0000313" key="4">
    <source>
        <dbReference type="Proteomes" id="UP000367750"/>
    </source>
</evidence>
<dbReference type="Pfam" id="PF07811">
    <property type="entry name" value="TadE"/>
    <property type="match status" value="1"/>
</dbReference>
<comment type="caution">
    <text evidence="3">The sequence shown here is derived from an EMBL/GenBank/DDBJ whole genome shotgun (WGS) entry which is preliminary data.</text>
</comment>
<keyword evidence="1" id="KW-1133">Transmembrane helix</keyword>
<keyword evidence="4" id="KW-1185">Reference proteome</keyword>
<gene>
    <name evidence="3" type="ORF">F4V43_09880</name>
</gene>
<protein>
    <submittedName>
        <fullName evidence="3">Pilus assembly protein</fullName>
    </submittedName>
</protein>
<name>A0A5J5GAG7_9BACL</name>
<dbReference type="InterPro" id="IPR012495">
    <property type="entry name" value="TadE-like_dom"/>
</dbReference>
<feature type="domain" description="TadE-like" evidence="2">
    <location>
        <begin position="10"/>
        <end position="51"/>
    </location>
</feature>